<keyword evidence="1" id="KW-0238">DNA-binding</keyword>
<feature type="domain" description="Cas12f1-like TNB" evidence="2">
    <location>
        <begin position="102"/>
        <end position="163"/>
    </location>
</feature>
<evidence type="ECO:0000313" key="4">
    <source>
        <dbReference type="Proteomes" id="UP000185744"/>
    </source>
</evidence>
<accession>A0A1Q6DVT2</accession>
<gene>
    <name evidence="3" type="ORF">BTN85_0947</name>
</gene>
<dbReference type="NCBIfam" id="NF040570">
    <property type="entry name" value="guided_TnpB"/>
    <property type="match status" value="1"/>
</dbReference>
<dbReference type="InterPro" id="IPR010095">
    <property type="entry name" value="Cas12f1-like_TNB"/>
</dbReference>
<evidence type="ECO:0000256" key="1">
    <source>
        <dbReference type="ARBA" id="ARBA00023125"/>
    </source>
</evidence>
<dbReference type="Pfam" id="PF07282">
    <property type="entry name" value="Cas12f1-like_TNB"/>
    <property type="match status" value="1"/>
</dbReference>
<keyword evidence="4" id="KW-1185">Reference proteome</keyword>
<dbReference type="AlphaFoldDB" id="A0A1Q6DVT2"/>
<dbReference type="STRING" id="1903181.BTN85_0947"/>
<dbReference type="NCBIfam" id="TIGR01766">
    <property type="entry name" value="IS200/IS605 family accessory protein TnpB-like domain"/>
    <property type="match status" value="1"/>
</dbReference>
<proteinExistence type="predicted"/>
<organism evidence="3 4">
    <name type="scientific">Methanohalarchaeum thermophilum</name>
    <dbReference type="NCBI Taxonomy" id="1903181"/>
    <lineage>
        <taxon>Archaea</taxon>
        <taxon>Methanobacteriati</taxon>
        <taxon>Methanobacteriota</taxon>
        <taxon>Methanonatronarchaeia</taxon>
        <taxon>Methanonatronarchaeales</taxon>
        <taxon>Methanonatronarchaeaceae</taxon>
        <taxon>Candidatus Methanohalarchaeum</taxon>
    </lineage>
</organism>
<evidence type="ECO:0000313" key="3">
    <source>
        <dbReference type="EMBL" id="OKY78456.1"/>
    </source>
</evidence>
<evidence type="ECO:0000259" key="2">
    <source>
        <dbReference type="Pfam" id="PF07282"/>
    </source>
</evidence>
<protein>
    <submittedName>
        <fullName evidence="3">IS605 OrfB-like transposable element containing RNAse H-like and Zn finger domain</fullName>
    </submittedName>
</protein>
<dbReference type="InParanoid" id="A0A1Q6DVT2"/>
<dbReference type="GO" id="GO:0003677">
    <property type="term" value="F:DNA binding"/>
    <property type="evidence" value="ECO:0007669"/>
    <property type="project" value="UniProtKB-KW"/>
</dbReference>
<name>A0A1Q6DVT2_METT1</name>
<dbReference type="Proteomes" id="UP000185744">
    <property type="component" value="Unassembled WGS sequence"/>
</dbReference>
<reference evidence="3" key="1">
    <citation type="submission" date="2016-12" db="EMBL/GenBank/DDBJ databases">
        <title>Discovery of methanogenic haloarchaea.</title>
        <authorList>
            <person name="Sorokin D.Y."/>
            <person name="Makarova K.S."/>
            <person name="Abbas B."/>
            <person name="Ferrer M."/>
            <person name="Golyshin P.N."/>
        </authorList>
    </citation>
    <scope>NUCLEOTIDE SEQUENCE [LARGE SCALE GENOMIC DNA]</scope>
    <source>
        <strain evidence="3">HMET1</strain>
    </source>
</reference>
<dbReference type="EMBL" id="MSDW01000001">
    <property type="protein sequence ID" value="OKY78456.1"/>
    <property type="molecule type" value="Genomic_DNA"/>
</dbReference>
<sequence length="205" mass="23755">MSLRPVFRLPGRQTPCYGTHIGNIQDKYFFFRRNCKNGYVRRKWGNKDKNKIEDICHKISRRIVDKAKEKNLLIVFGDLEDIQEQEKGKEMNRKLHNFPHWKLRNYIKYKAKWIGIEVVKVDETYTPQRCSRYGKLGYRHKRSFKCDNCGLETDTDENGAHNIAIRGIGKFEKISSDTGGIVAVPEATTDELISAMQVSEVGGNL</sequence>
<comment type="caution">
    <text evidence="3">The sequence shown here is derived from an EMBL/GenBank/DDBJ whole genome shotgun (WGS) entry which is preliminary data.</text>
</comment>